<dbReference type="PANTHER" id="PTHR11079:SF203">
    <property type="entry name" value="CMP_DCMP-TYPE DEAMINASE DOMAIN-CONTAINING PROTEIN"/>
    <property type="match status" value="1"/>
</dbReference>
<feature type="domain" description="CMP/dCMP-type deaminase" evidence="2">
    <location>
        <begin position="29"/>
        <end position="150"/>
    </location>
</feature>
<dbReference type="InterPro" id="IPR016193">
    <property type="entry name" value="Cytidine_deaminase-like"/>
</dbReference>
<dbReference type="EMBL" id="JASJQH010000767">
    <property type="protein sequence ID" value="KAK9762968.1"/>
    <property type="molecule type" value="Genomic_DNA"/>
</dbReference>
<feature type="signal peptide" evidence="1">
    <location>
        <begin position="1"/>
        <end position="20"/>
    </location>
</feature>
<dbReference type="Proteomes" id="UP001479436">
    <property type="component" value="Unassembled WGS sequence"/>
</dbReference>
<gene>
    <name evidence="3" type="ORF">K7432_010767</name>
</gene>
<sequence>MLSILRVAILTILAVGSSESSCKFANQQENDECYMRIALDFAKVHNPGFPFGALIVDHLKNEISCYGANSNKQNKLMHGETAAFWNCTQMYPSPTNDDMNNPGLDWSHQTLYTTGEPCPMCASQSIYRGVARVVWGTSIPDINKSGRQQLMLRMEEVVKSARLGGNRLDTRVPEIIGGVLKKECDLAFWEAFSVFRDEEYELAMKSFAQFEHNHDEL</sequence>
<dbReference type="SUPFAM" id="SSF53927">
    <property type="entry name" value="Cytidine deaminase-like"/>
    <property type="match status" value="1"/>
</dbReference>
<keyword evidence="1" id="KW-0732">Signal</keyword>
<accession>A0ABR2WN76</accession>
<proteinExistence type="predicted"/>
<comment type="caution">
    <text evidence="3">The sequence shown here is derived from an EMBL/GenBank/DDBJ whole genome shotgun (WGS) entry which is preliminary data.</text>
</comment>
<dbReference type="PANTHER" id="PTHR11079">
    <property type="entry name" value="CYTOSINE DEAMINASE FAMILY MEMBER"/>
    <property type="match status" value="1"/>
</dbReference>
<dbReference type="PROSITE" id="PS51747">
    <property type="entry name" value="CYT_DCMP_DEAMINASES_2"/>
    <property type="match status" value="1"/>
</dbReference>
<protein>
    <recommendedName>
        <fullName evidence="2">CMP/dCMP-type deaminase domain-containing protein</fullName>
    </recommendedName>
</protein>
<reference evidence="3 4" key="1">
    <citation type="submission" date="2023-04" db="EMBL/GenBank/DDBJ databases">
        <title>Genome of Basidiobolus ranarum AG-B5.</title>
        <authorList>
            <person name="Stajich J.E."/>
            <person name="Carter-House D."/>
            <person name="Gryganskyi A."/>
        </authorList>
    </citation>
    <scope>NUCLEOTIDE SEQUENCE [LARGE SCALE GENOMIC DNA]</scope>
    <source>
        <strain evidence="3 4">AG-B5</strain>
    </source>
</reference>
<dbReference type="CDD" id="cd01285">
    <property type="entry name" value="nucleoside_deaminase"/>
    <property type="match status" value="1"/>
</dbReference>
<dbReference type="InterPro" id="IPR002125">
    <property type="entry name" value="CMP_dCMP_dom"/>
</dbReference>
<evidence type="ECO:0000256" key="1">
    <source>
        <dbReference type="SAM" id="SignalP"/>
    </source>
</evidence>
<organism evidence="3 4">
    <name type="scientific">Basidiobolus ranarum</name>
    <dbReference type="NCBI Taxonomy" id="34480"/>
    <lineage>
        <taxon>Eukaryota</taxon>
        <taxon>Fungi</taxon>
        <taxon>Fungi incertae sedis</taxon>
        <taxon>Zoopagomycota</taxon>
        <taxon>Entomophthoromycotina</taxon>
        <taxon>Basidiobolomycetes</taxon>
        <taxon>Basidiobolales</taxon>
        <taxon>Basidiobolaceae</taxon>
        <taxon>Basidiobolus</taxon>
    </lineage>
</organism>
<evidence type="ECO:0000259" key="2">
    <source>
        <dbReference type="PROSITE" id="PS51747"/>
    </source>
</evidence>
<evidence type="ECO:0000313" key="3">
    <source>
        <dbReference type="EMBL" id="KAK9762968.1"/>
    </source>
</evidence>
<evidence type="ECO:0000313" key="4">
    <source>
        <dbReference type="Proteomes" id="UP001479436"/>
    </source>
</evidence>
<dbReference type="Pfam" id="PF00383">
    <property type="entry name" value="dCMP_cyt_deam_1"/>
    <property type="match status" value="1"/>
</dbReference>
<name>A0ABR2WN76_9FUNG</name>
<feature type="chain" id="PRO_5046381503" description="CMP/dCMP-type deaminase domain-containing protein" evidence="1">
    <location>
        <begin position="21"/>
        <end position="217"/>
    </location>
</feature>
<dbReference type="Gene3D" id="3.40.140.10">
    <property type="entry name" value="Cytidine Deaminase, domain 2"/>
    <property type="match status" value="1"/>
</dbReference>
<keyword evidence="4" id="KW-1185">Reference proteome</keyword>